<dbReference type="GO" id="GO:0007189">
    <property type="term" value="P:adenylate cyclase-activating G protein-coupled receptor signaling pathway"/>
    <property type="evidence" value="ECO:0007669"/>
    <property type="project" value="TreeGrafter"/>
</dbReference>
<feature type="transmembrane region" description="Helical" evidence="9">
    <location>
        <begin position="20"/>
        <end position="45"/>
    </location>
</feature>
<feature type="transmembrane region" description="Helical" evidence="9">
    <location>
        <begin position="171"/>
        <end position="191"/>
    </location>
</feature>
<dbReference type="GO" id="GO:0007166">
    <property type="term" value="P:cell surface receptor signaling pathway"/>
    <property type="evidence" value="ECO:0007669"/>
    <property type="project" value="InterPro"/>
</dbReference>
<dbReference type="RefSeq" id="XP_020433416.1">
    <property type="nucleotide sequence ID" value="XM_020576167.1"/>
</dbReference>
<keyword evidence="6 9" id="KW-0472">Membrane</keyword>
<keyword evidence="4 9" id="KW-1133">Transmembrane helix</keyword>
<evidence type="ECO:0000259" key="10">
    <source>
        <dbReference type="PROSITE" id="PS50261"/>
    </source>
</evidence>
<dbReference type="PANTHER" id="PTHR23112:SF0">
    <property type="entry name" value="TRANSMEMBRANE PROTEIN 116"/>
    <property type="match status" value="1"/>
</dbReference>
<feature type="transmembrane region" description="Helical" evidence="9">
    <location>
        <begin position="128"/>
        <end position="151"/>
    </location>
</feature>
<keyword evidence="13" id="KW-1185">Reference proteome</keyword>
<evidence type="ECO:0000256" key="3">
    <source>
        <dbReference type="ARBA" id="ARBA00022692"/>
    </source>
</evidence>
<keyword evidence="8" id="KW-0807">Transducer</keyword>
<dbReference type="EMBL" id="ADBJ01000025">
    <property type="protein sequence ID" value="EFA81298.1"/>
    <property type="molecule type" value="Genomic_DNA"/>
</dbReference>
<dbReference type="PRINTS" id="PR02000">
    <property type="entry name" value="GCR1PLANT"/>
</dbReference>
<dbReference type="Proteomes" id="UP000001396">
    <property type="component" value="Unassembled WGS sequence"/>
</dbReference>
<protein>
    <submittedName>
        <fullName evidence="12">G-protein-coupled receptor family protein</fullName>
    </submittedName>
</protein>
<feature type="domain" description="G-protein coupled receptors family 2 profile 2" evidence="10">
    <location>
        <begin position="19"/>
        <end position="290"/>
    </location>
</feature>
<dbReference type="OMA" id="ASEYSWA"/>
<evidence type="ECO:0000256" key="8">
    <source>
        <dbReference type="ARBA" id="ARBA00023224"/>
    </source>
</evidence>
<dbReference type="InterPro" id="IPR017452">
    <property type="entry name" value="GPCR_Rhodpsn_7TM"/>
</dbReference>
<dbReference type="PANTHER" id="PTHR23112">
    <property type="entry name" value="G PROTEIN-COUPLED RECEPTOR 157-RELATED"/>
    <property type="match status" value="1"/>
</dbReference>
<dbReference type="InterPro" id="IPR017981">
    <property type="entry name" value="GPCR_2-like_7TM"/>
</dbReference>
<dbReference type="SUPFAM" id="SSF81321">
    <property type="entry name" value="Family A G protein-coupled receptor-like"/>
    <property type="match status" value="1"/>
</dbReference>
<evidence type="ECO:0000256" key="9">
    <source>
        <dbReference type="SAM" id="Phobius"/>
    </source>
</evidence>
<dbReference type="Gene3D" id="1.20.1070.10">
    <property type="entry name" value="Rhodopsin 7-helix transmembrane proteins"/>
    <property type="match status" value="1"/>
</dbReference>
<keyword evidence="7 12" id="KW-0675">Receptor</keyword>
<dbReference type="GO" id="GO:0005886">
    <property type="term" value="C:plasma membrane"/>
    <property type="evidence" value="ECO:0007669"/>
    <property type="project" value="TreeGrafter"/>
</dbReference>
<dbReference type="PROSITE" id="PS50261">
    <property type="entry name" value="G_PROTEIN_RECEP_F2_4"/>
    <property type="match status" value="1"/>
</dbReference>
<gene>
    <name evidence="12" type="ORF">PPL_05277</name>
</gene>
<dbReference type="InterPro" id="IPR022340">
    <property type="entry name" value="GPCR_GCR1_put"/>
</dbReference>
<dbReference type="PROSITE" id="PS50262">
    <property type="entry name" value="G_PROTEIN_RECEP_F1_2"/>
    <property type="match status" value="1"/>
</dbReference>
<sequence length="322" mass="37080">MLDAVVSYCTLSSAQQMAAYLTNLVASCLSIIGSSAIIINYLFFLGANKRNQPLYQLILYLSVSDFFGSISICISQSVLLSSLTYYHSFCIIIRASINFFFVSSFMWMSCIAFHAFWSSRQRSQIPLIVFHAFSWGVPVIMTGVMVGKGMIIQEEDTGYCHPDPEARYLFWYGPLIFTFAWNILFYALILWRYRASMRPMGENMDRNSINTQQTASHRFVSERKRKIHAKVARQLGVYLLAFLICWLPDLIDNFVATPARYCELYWLWVLQNFTTPLQGFLNFIVYGITSRMFLRCKTTPTDIRALHESRSQKISLLRGVAD</sequence>
<evidence type="ECO:0000256" key="2">
    <source>
        <dbReference type="ARBA" id="ARBA00008360"/>
    </source>
</evidence>
<accession>D3BB91</accession>
<evidence type="ECO:0000256" key="4">
    <source>
        <dbReference type="ARBA" id="ARBA00022989"/>
    </source>
</evidence>
<dbReference type="GO" id="GO:0004930">
    <property type="term" value="F:G protein-coupled receptor activity"/>
    <property type="evidence" value="ECO:0007669"/>
    <property type="project" value="UniProtKB-KW"/>
</dbReference>
<organism evidence="12 13">
    <name type="scientific">Heterostelium pallidum (strain ATCC 26659 / Pp 5 / PN500)</name>
    <name type="common">Cellular slime mold</name>
    <name type="synonym">Polysphondylium pallidum</name>
    <dbReference type="NCBI Taxonomy" id="670386"/>
    <lineage>
        <taxon>Eukaryota</taxon>
        <taxon>Amoebozoa</taxon>
        <taxon>Evosea</taxon>
        <taxon>Eumycetozoa</taxon>
        <taxon>Dictyostelia</taxon>
        <taxon>Acytosteliales</taxon>
        <taxon>Acytosteliaceae</taxon>
        <taxon>Heterostelium</taxon>
    </lineage>
</organism>
<evidence type="ECO:0000313" key="12">
    <source>
        <dbReference type="EMBL" id="EFA81298.1"/>
    </source>
</evidence>
<comment type="similarity">
    <text evidence="2">Belongs to the G-protein coupled receptor 5 family.</text>
</comment>
<feature type="domain" description="G-protein coupled receptors family 1 profile" evidence="11">
    <location>
        <begin position="174"/>
        <end position="286"/>
    </location>
</feature>
<reference evidence="12 13" key="1">
    <citation type="journal article" date="2011" name="Genome Res.">
        <title>Phylogeny-wide analysis of social amoeba genomes highlights ancient origins for complex intercellular communication.</title>
        <authorList>
            <person name="Heidel A.J."/>
            <person name="Lawal H.M."/>
            <person name="Felder M."/>
            <person name="Schilde C."/>
            <person name="Helps N.R."/>
            <person name="Tunggal B."/>
            <person name="Rivero F."/>
            <person name="John U."/>
            <person name="Schleicher M."/>
            <person name="Eichinger L."/>
            <person name="Platzer M."/>
            <person name="Noegel A.A."/>
            <person name="Schaap P."/>
            <person name="Gloeckner G."/>
        </authorList>
    </citation>
    <scope>NUCLEOTIDE SEQUENCE [LARGE SCALE GENOMIC DNA]</scope>
    <source>
        <strain evidence="13">ATCC 26659 / Pp 5 / PN500</strain>
    </source>
</reference>
<evidence type="ECO:0000256" key="7">
    <source>
        <dbReference type="ARBA" id="ARBA00023170"/>
    </source>
</evidence>
<evidence type="ECO:0000256" key="6">
    <source>
        <dbReference type="ARBA" id="ARBA00023136"/>
    </source>
</evidence>
<comment type="subcellular location">
    <subcellularLocation>
        <location evidence="1">Membrane</location>
        <topology evidence="1">Multi-pass membrane protein</topology>
    </subcellularLocation>
</comment>
<feature type="transmembrane region" description="Helical" evidence="9">
    <location>
        <begin position="276"/>
        <end position="294"/>
    </location>
</feature>
<evidence type="ECO:0000313" key="13">
    <source>
        <dbReference type="Proteomes" id="UP000001396"/>
    </source>
</evidence>
<name>D3BB91_HETP5</name>
<comment type="caution">
    <text evidence="12">The sequence shown here is derived from an EMBL/GenBank/DDBJ whole genome shotgun (WGS) entry which is preliminary data.</text>
</comment>
<evidence type="ECO:0000259" key="11">
    <source>
        <dbReference type="PROSITE" id="PS50262"/>
    </source>
</evidence>
<dbReference type="InterPro" id="IPR022343">
    <property type="entry name" value="GCR1-cAMP_receptor"/>
</dbReference>
<dbReference type="GeneID" id="31360762"/>
<proteinExistence type="inferred from homology"/>
<dbReference type="InParanoid" id="D3BB91"/>
<dbReference type="Pfam" id="PF00001">
    <property type="entry name" value="7tm_1"/>
    <property type="match status" value="1"/>
</dbReference>
<keyword evidence="5" id="KW-0297">G-protein coupled receptor</keyword>
<evidence type="ECO:0000256" key="1">
    <source>
        <dbReference type="ARBA" id="ARBA00004141"/>
    </source>
</evidence>
<keyword evidence="3 9" id="KW-0812">Transmembrane</keyword>
<dbReference type="InterPro" id="IPR000276">
    <property type="entry name" value="GPCR_Rhodpsn"/>
</dbReference>
<feature type="transmembrane region" description="Helical" evidence="9">
    <location>
        <begin position="235"/>
        <end position="256"/>
    </location>
</feature>
<evidence type="ECO:0000256" key="5">
    <source>
        <dbReference type="ARBA" id="ARBA00023040"/>
    </source>
</evidence>
<feature type="transmembrane region" description="Helical" evidence="9">
    <location>
        <begin position="91"/>
        <end position="116"/>
    </location>
</feature>
<dbReference type="PRINTS" id="PR02001">
    <property type="entry name" value="GCR1CAMPR"/>
</dbReference>
<dbReference type="AlphaFoldDB" id="D3BB91"/>
<feature type="transmembrane region" description="Helical" evidence="9">
    <location>
        <begin position="57"/>
        <end position="79"/>
    </location>
</feature>